<proteinExistence type="inferred from homology"/>
<keyword evidence="6" id="KW-0255">Endonuclease</keyword>
<dbReference type="InterPro" id="IPR044946">
    <property type="entry name" value="Restrct_endonuc_typeI_TRD_sf"/>
</dbReference>
<accession>A0ABU9K7Q0</accession>
<dbReference type="PANTHER" id="PTHR43140:SF1">
    <property type="entry name" value="TYPE I RESTRICTION ENZYME ECOKI SPECIFICITY SUBUNIT"/>
    <property type="match status" value="1"/>
</dbReference>
<name>A0ABU9K7Q0_9BACI</name>
<dbReference type="EMBL" id="JBBYAF010000010">
    <property type="protein sequence ID" value="MEL3972058.1"/>
    <property type="molecule type" value="Genomic_DNA"/>
</dbReference>
<evidence type="ECO:0000259" key="5">
    <source>
        <dbReference type="Pfam" id="PF01420"/>
    </source>
</evidence>
<dbReference type="SUPFAM" id="SSF116734">
    <property type="entry name" value="DNA methylase specificity domain"/>
    <property type="match status" value="2"/>
</dbReference>
<evidence type="ECO:0000256" key="3">
    <source>
        <dbReference type="ARBA" id="ARBA00023125"/>
    </source>
</evidence>
<feature type="domain" description="Type I restriction modification DNA specificity" evidence="5">
    <location>
        <begin position="27"/>
        <end position="207"/>
    </location>
</feature>
<evidence type="ECO:0000256" key="2">
    <source>
        <dbReference type="ARBA" id="ARBA00022747"/>
    </source>
</evidence>
<dbReference type="InterPro" id="IPR000055">
    <property type="entry name" value="Restrct_endonuc_typeI_TRD"/>
</dbReference>
<dbReference type="EC" id="3.1.21.-" evidence="6"/>
<comment type="caution">
    <text evidence="6">The sequence shown here is derived from an EMBL/GenBank/DDBJ whole genome shotgun (WGS) entry which is preliminary data.</text>
</comment>
<dbReference type="RefSeq" id="WP_341981959.1">
    <property type="nucleotide sequence ID" value="NZ_JBBYAF010000010.1"/>
</dbReference>
<dbReference type="CDD" id="cd17249">
    <property type="entry name" value="RMtype1_S_EcoR124I-TRD2-CR2_like"/>
    <property type="match status" value="1"/>
</dbReference>
<dbReference type="InterPro" id="IPR051212">
    <property type="entry name" value="Type-I_RE_S_subunit"/>
</dbReference>
<dbReference type="Proteomes" id="UP001389717">
    <property type="component" value="Unassembled WGS sequence"/>
</dbReference>
<keyword evidence="6" id="KW-0378">Hydrolase</keyword>
<evidence type="ECO:0000256" key="1">
    <source>
        <dbReference type="ARBA" id="ARBA00010923"/>
    </source>
</evidence>
<evidence type="ECO:0000313" key="7">
    <source>
        <dbReference type="Proteomes" id="UP001389717"/>
    </source>
</evidence>
<reference evidence="6 7" key="1">
    <citation type="submission" date="2024-04" db="EMBL/GenBank/DDBJ databases">
        <title>Bacillus oryzaecorticis sp. nov., a moderately halophilic bacterium isolated from rice husks.</title>
        <authorList>
            <person name="Zhu H.-S."/>
        </authorList>
    </citation>
    <scope>NUCLEOTIDE SEQUENCE [LARGE SCALE GENOMIC DNA]</scope>
    <source>
        <strain evidence="6 7">ZC255</strain>
    </source>
</reference>
<dbReference type="Pfam" id="PF01420">
    <property type="entry name" value="Methylase_S"/>
    <property type="match status" value="2"/>
</dbReference>
<sequence length="443" mass="50977">MSKVDKTIEGRLEEVLVSKEEQPYQVPVNWVWVKMGELIKINPPKSKLDLPSEQLCSFLPMSNVNPVTGRIYSFEDRLFDKVRKGYTYFEENDVLFAKITPCMENGNTVIAKGLRNHFGYGSTEFYVFRTLDQVNNKYLYYLLRSKMFRNQAKRAMTGAVGQQRVPKKYLENYQLALPPLPEQIRITEKIERLFGKIEEAKQLIEEAKETFELRKSSIIKKILNEGVNEVNPPRGWNKVKVKDLFSIFGGGTPSKSKPQYWNGEIPWISAKDMKTPHISNTMDYITEEGLNNSSAKLAKKGSVVMVVRSGILQRTLPVAYLLTDCTVNQDLKVFDSGNDLINKYFIWYIRGNEKTILFNYSKSGTTVNSIEFEKFKHHEIIIPPIDVLEKKIKKIEYTIEREESVNQVLNLNNLIENLTSAILLKAYRGELGTNDPSELTTIE</sequence>
<dbReference type="CDD" id="cd17260">
    <property type="entry name" value="RMtype1_S_EcoEI-TRD1-CR1_like"/>
    <property type="match status" value="1"/>
</dbReference>
<keyword evidence="2" id="KW-0680">Restriction system</keyword>
<keyword evidence="6" id="KW-0540">Nuclease</keyword>
<feature type="domain" description="Type I restriction modification DNA specificity" evidence="5">
    <location>
        <begin position="233"/>
        <end position="395"/>
    </location>
</feature>
<evidence type="ECO:0000256" key="4">
    <source>
        <dbReference type="ARBA" id="ARBA00038652"/>
    </source>
</evidence>
<comment type="subunit">
    <text evidence="4">The methyltransferase is composed of M and S polypeptides.</text>
</comment>
<keyword evidence="7" id="KW-1185">Reference proteome</keyword>
<dbReference type="PANTHER" id="PTHR43140">
    <property type="entry name" value="TYPE-1 RESTRICTION ENZYME ECOKI SPECIFICITY PROTEIN"/>
    <property type="match status" value="1"/>
</dbReference>
<comment type="similarity">
    <text evidence="1">Belongs to the type-I restriction system S methylase family.</text>
</comment>
<keyword evidence="3" id="KW-0238">DNA-binding</keyword>
<dbReference type="GO" id="GO:0016787">
    <property type="term" value="F:hydrolase activity"/>
    <property type="evidence" value="ECO:0007669"/>
    <property type="project" value="UniProtKB-KW"/>
</dbReference>
<dbReference type="GO" id="GO:0004519">
    <property type="term" value="F:endonuclease activity"/>
    <property type="evidence" value="ECO:0007669"/>
    <property type="project" value="UniProtKB-KW"/>
</dbReference>
<organism evidence="6 7">
    <name type="scientific">Rossellomorea oryzaecorticis</name>
    <dbReference type="NCBI Taxonomy" id="1396505"/>
    <lineage>
        <taxon>Bacteria</taxon>
        <taxon>Bacillati</taxon>
        <taxon>Bacillota</taxon>
        <taxon>Bacilli</taxon>
        <taxon>Bacillales</taxon>
        <taxon>Bacillaceae</taxon>
        <taxon>Rossellomorea</taxon>
    </lineage>
</organism>
<dbReference type="Gene3D" id="3.90.220.20">
    <property type="entry name" value="DNA methylase specificity domains"/>
    <property type="match status" value="2"/>
</dbReference>
<gene>
    <name evidence="6" type="ORF">AAEO50_07190</name>
</gene>
<evidence type="ECO:0000313" key="6">
    <source>
        <dbReference type="EMBL" id="MEL3972058.1"/>
    </source>
</evidence>
<protein>
    <submittedName>
        <fullName evidence="6">Restriction endonuclease subunit S</fullName>
        <ecNumber evidence="6">3.1.21.-</ecNumber>
    </submittedName>
</protein>